<evidence type="ECO:0000313" key="2">
    <source>
        <dbReference type="EMBL" id="MBC9932769.1"/>
    </source>
</evidence>
<organism evidence="2 3">
    <name type="scientific">Chitinophaga qingshengii</name>
    <dbReference type="NCBI Taxonomy" id="1569794"/>
    <lineage>
        <taxon>Bacteria</taxon>
        <taxon>Pseudomonadati</taxon>
        <taxon>Bacteroidota</taxon>
        <taxon>Chitinophagia</taxon>
        <taxon>Chitinophagales</taxon>
        <taxon>Chitinophagaceae</taxon>
        <taxon>Chitinophaga</taxon>
    </lineage>
</organism>
<dbReference type="InterPro" id="IPR018958">
    <property type="entry name" value="Knr4/Smi1-like_dom"/>
</dbReference>
<dbReference type="Proteomes" id="UP000659124">
    <property type="component" value="Unassembled WGS sequence"/>
</dbReference>
<protein>
    <submittedName>
        <fullName evidence="2">SMI1/KNR4 family protein</fullName>
    </submittedName>
</protein>
<keyword evidence="3" id="KW-1185">Reference proteome</keyword>
<dbReference type="Gene3D" id="3.40.1580.10">
    <property type="entry name" value="SMI1/KNR4-like"/>
    <property type="match status" value="1"/>
</dbReference>
<dbReference type="Pfam" id="PF09346">
    <property type="entry name" value="SMI1_KNR4"/>
    <property type="match status" value="1"/>
</dbReference>
<sequence>MYEKIVTNHSHTHTPGDSTYLDTFRFPDGRAFPPSYQAFCKELGYGRLCELFLVYVPLGDYPDSWLVQHRKIKFLFDDYLNPPLFVIREDPQGIELIEHAIPFARSENEDFLFWDMRHPLPDGEYPIYCTAFSSGIYFAGNSLPEFIRKVTSPEHFKSVLNFHTQPLKAVFEGFKVLT</sequence>
<evidence type="ECO:0000313" key="3">
    <source>
        <dbReference type="Proteomes" id="UP000659124"/>
    </source>
</evidence>
<dbReference type="SUPFAM" id="SSF160631">
    <property type="entry name" value="SMI1/KNR4-like"/>
    <property type="match status" value="1"/>
</dbReference>
<gene>
    <name evidence="2" type="ORF">ICL07_20450</name>
</gene>
<accession>A0ABR7TUY5</accession>
<dbReference type="InterPro" id="IPR037883">
    <property type="entry name" value="Knr4/Smi1-like_sf"/>
</dbReference>
<comment type="caution">
    <text evidence="2">The sequence shown here is derived from an EMBL/GenBank/DDBJ whole genome shotgun (WGS) entry which is preliminary data.</text>
</comment>
<name>A0ABR7TUY5_9BACT</name>
<evidence type="ECO:0000259" key="1">
    <source>
        <dbReference type="Pfam" id="PF09346"/>
    </source>
</evidence>
<proteinExistence type="predicted"/>
<dbReference type="EMBL" id="JACVFC010000003">
    <property type="protein sequence ID" value="MBC9932769.1"/>
    <property type="molecule type" value="Genomic_DNA"/>
</dbReference>
<dbReference type="RefSeq" id="WP_188089905.1">
    <property type="nucleotide sequence ID" value="NZ_JACVFC010000003.1"/>
</dbReference>
<reference evidence="2 3" key="1">
    <citation type="submission" date="2020-09" db="EMBL/GenBank/DDBJ databases">
        <title>Genome sequences of type strains of Chitinophaga qingshengii and Chitinophaga varians.</title>
        <authorList>
            <person name="Kittiwongwattana C."/>
        </authorList>
    </citation>
    <scope>NUCLEOTIDE SEQUENCE [LARGE SCALE GENOMIC DNA]</scope>
    <source>
        <strain evidence="2 3">JCM 30026</strain>
    </source>
</reference>
<feature type="domain" description="Knr4/Smi1-like" evidence="1">
    <location>
        <begin position="29"/>
        <end position="148"/>
    </location>
</feature>